<keyword evidence="3" id="KW-1185">Reference proteome</keyword>
<accession>A0ABQ9HYR8</accession>
<comment type="caution">
    <text evidence="2">The sequence shown here is derived from an EMBL/GenBank/DDBJ whole genome shotgun (WGS) entry which is preliminary data.</text>
</comment>
<evidence type="ECO:0000313" key="3">
    <source>
        <dbReference type="Proteomes" id="UP001159363"/>
    </source>
</evidence>
<dbReference type="Proteomes" id="UP001159363">
    <property type="component" value="Chromosome 3"/>
</dbReference>
<organism evidence="2 3">
    <name type="scientific">Dryococelus australis</name>
    <dbReference type="NCBI Taxonomy" id="614101"/>
    <lineage>
        <taxon>Eukaryota</taxon>
        <taxon>Metazoa</taxon>
        <taxon>Ecdysozoa</taxon>
        <taxon>Arthropoda</taxon>
        <taxon>Hexapoda</taxon>
        <taxon>Insecta</taxon>
        <taxon>Pterygota</taxon>
        <taxon>Neoptera</taxon>
        <taxon>Polyneoptera</taxon>
        <taxon>Phasmatodea</taxon>
        <taxon>Verophasmatodea</taxon>
        <taxon>Anareolatae</taxon>
        <taxon>Phasmatidae</taxon>
        <taxon>Eurycanthinae</taxon>
        <taxon>Dryococelus</taxon>
    </lineage>
</organism>
<reference evidence="2 3" key="1">
    <citation type="submission" date="2023-02" db="EMBL/GenBank/DDBJ databases">
        <title>LHISI_Scaffold_Assembly.</title>
        <authorList>
            <person name="Stuart O.P."/>
            <person name="Cleave R."/>
            <person name="Magrath M.J.L."/>
            <person name="Mikheyev A.S."/>
        </authorList>
    </citation>
    <scope>NUCLEOTIDE SEQUENCE [LARGE SCALE GENOMIC DNA]</scope>
    <source>
        <strain evidence="2">Daus_M_001</strain>
        <tissue evidence="2">Leg muscle</tissue>
    </source>
</reference>
<protein>
    <recommendedName>
        <fullName evidence="4">Leucine-rich repeat-containing protein 23</fullName>
    </recommendedName>
</protein>
<gene>
    <name evidence="2" type="ORF">PR048_009030</name>
</gene>
<evidence type="ECO:0000256" key="1">
    <source>
        <dbReference type="SAM" id="MobiDB-lite"/>
    </source>
</evidence>
<dbReference type="EMBL" id="JARBHB010000003">
    <property type="protein sequence ID" value="KAJ8889531.1"/>
    <property type="molecule type" value="Genomic_DNA"/>
</dbReference>
<name>A0ABQ9HYR8_9NEOP</name>
<evidence type="ECO:0008006" key="4">
    <source>
        <dbReference type="Google" id="ProtNLM"/>
    </source>
</evidence>
<proteinExistence type="predicted"/>
<feature type="compositionally biased region" description="Acidic residues" evidence="1">
    <location>
        <begin position="1"/>
        <end position="30"/>
    </location>
</feature>
<feature type="region of interest" description="Disordered" evidence="1">
    <location>
        <begin position="1"/>
        <end position="33"/>
    </location>
</feature>
<evidence type="ECO:0000313" key="2">
    <source>
        <dbReference type="EMBL" id="KAJ8889531.1"/>
    </source>
</evidence>
<sequence length="133" mass="14981">MADEEITELEEEEEGKEYEEEGQAGDDEERESLAPRYEEDVVLEEEPKEQVMTLEQAQSSLSLLGRTVSGLQHAYLMANLSDLRLTDISLLPTFRHLLFVNVSGNLLSDDHIQVSNFTELSALDHAPRSTCTL</sequence>